<evidence type="ECO:0000256" key="1">
    <source>
        <dbReference type="SAM" id="Coils"/>
    </source>
</evidence>
<dbReference type="InParanoid" id="A0A1Z5JHJ3"/>
<dbReference type="Proteomes" id="UP000198406">
    <property type="component" value="Unassembled WGS sequence"/>
</dbReference>
<dbReference type="EMBL" id="BDSP01000067">
    <property type="protein sequence ID" value="GAX13477.1"/>
    <property type="molecule type" value="Genomic_DNA"/>
</dbReference>
<feature type="region of interest" description="Disordered" evidence="2">
    <location>
        <begin position="1"/>
        <end position="24"/>
    </location>
</feature>
<protein>
    <recommendedName>
        <fullName evidence="3">Conserved oligomeric Golgi complex subunit 5 helical domain-containing protein</fullName>
    </recommendedName>
</protein>
<keyword evidence="1" id="KW-0175">Coiled coil</keyword>
<feature type="coiled-coil region" evidence="1">
    <location>
        <begin position="128"/>
        <end position="162"/>
    </location>
</feature>
<dbReference type="OrthoDB" id="18786at2759"/>
<accession>A0A1Z5JHJ3</accession>
<dbReference type="InterPro" id="IPR019465">
    <property type="entry name" value="Cog5"/>
</dbReference>
<dbReference type="GO" id="GO:0006891">
    <property type="term" value="P:intra-Golgi vesicle-mediated transport"/>
    <property type="evidence" value="ECO:0007669"/>
    <property type="project" value="InterPro"/>
</dbReference>
<reference evidence="4 5" key="1">
    <citation type="journal article" date="2015" name="Plant Cell">
        <title>Oil accumulation by the oleaginous diatom Fistulifera solaris as revealed by the genome and transcriptome.</title>
        <authorList>
            <person name="Tanaka T."/>
            <person name="Maeda Y."/>
            <person name="Veluchamy A."/>
            <person name="Tanaka M."/>
            <person name="Abida H."/>
            <person name="Marechal E."/>
            <person name="Bowler C."/>
            <person name="Muto M."/>
            <person name="Sunaga Y."/>
            <person name="Tanaka M."/>
            <person name="Yoshino T."/>
            <person name="Taniguchi T."/>
            <person name="Fukuda Y."/>
            <person name="Nemoto M."/>
            <person name="Matsumoto M."/>
            <person name="Wong P.S."/>
            <person name="Aburatani S."/>
            <person name="Fujibuchi W."/>
        </authorList>
    </citation>
    <scope>NUCLEOTIDE SEQUENCE [LARGE SCALE GENOMIC DNA]</scope>
    <source>
        <strain evidence="4 5">JPCC DA0580</strain>
    </source>
</reference>
<dbReference type="InterPro" id="IPR048485">
    <property type="entry name" value="COG5_helical"/>
</dbReference>
<comment type="caution">
    <text evidence="4">The sequence shown here is derived from an EMBL/GenBank/DDBJ whole genome shotgun (WGS) entry which is preliminary data.</text>
</comment>
<name>A0A1Z5JHJ3_FISSO</name>
<dbReference type="PANTHER" id="PTHR13228">
    <property type="entry name" value="CONSERVED OLIGOMERIC GOLGI COMPLEX COMPONENT 5"/>
    <property type="match status" value="1"/>
</dbReference>
<sequence length="997" mass="109799">MDSSSRGQHDSGKSAGRGDGLHNDSASAAAASLQVLLKEDPLLKQFGLTEASRSGDQVAFAYASTLLQKEGERGDTQQQAELALQDVDRKLILVQSLAVKLSRTSPEAVAGHFLELHGYNVEERQVEAESSTITLQAMREKADRLQKQAESLETVTRRVESSLARGLARMEISCKNLERVLLLSARLKKILRMQFENEKLQSYDLEDLRDLTRAAASVAVLEDLLKETNEEKIDIVEKLRPEAESTARAVRKAAASLMAQNQNTTKMHALQKLGATLQVYYHLGELSDAVWKAINDAHTKAEAACRELWNPITLSGIQEQAKKAAKGDTKSFAKNLTEARTQVVQEWSSHMVEAALQVFHLQTVLLRKTDPVSRRVFLDVVAAGPIPAEYNLNSQEKFSLFTLYWLRLSRSLAKIITNALQYDKGKMKAEISSLYPAVRSASIELLARIQDSKGASFSSSTGIEDSSAGTSGILGGSFAMYDERFTQGKAVAGLPDNPQAAVSADTWTRPLNSESPGESKVTALTGASLSAVFNSIEWEEFRGNKETGSGIFRLEQVFLEKCKDRLHEPLQYMFPEHIAVDDDGVAVAGAVTTVLLPSKYDLQRFEQNIRQELSLADPKDGGGDFSTVTMIADCVVDLIVEFCTRAKNAISGVGENGYVAANSFAMTENLQHDRKVAAIMFTLANYLREAPYKTFVGPYVPATLPQHDEAAKICQRALAPAIDSIDRMVKSTILNPLCRALNRQIASVLAKIHMGVYLESSSDKEGEGQPSFVQKHLSNTFDSIAKSFLVKFPPPYSSTVASTVSTFTIYTYISNVCLVRPLEEMTRLHITQDLADLELVLEQFLGKISGGASKPLSQIEKGKPYSELRGVRQMLFWTGLESKNTSSTEIAKALLREPWTRDIRPSTIFHYLFSFAPSLLSSPHHVKRVKAEEYVSSMLVQLDGSVEAGEDDAWMVTVGCCDDYQQRASAGAIGDGDVRVAQLVITLGQELNRHRRH</sequence>
<dbReference type="PANTHER" id="PTHR13228:SF3">
    <property type="entry name" value="CONSERVED OLIGOMERIC GOLGI COMPLEX SUBUNIT 5"/>
    <property type="match status" value="1"/>
</dbReference>
<evidence type="ECO:0000313" key="4">
    <source>
        <dbReference type="EMBL" id="GAX13477.1"/>
    </source>
</evidence>
<evidence type="ECO:0000313" key="5">
    <source>
        <dbReference type="Proteomes" id="UP000198406"/>
    </source>
</evidence>
<keyword evidence="5" id="KW-1185">Reference proteome</keyword>
<evidence type="ECO:0000259" key="3">
    <source>
        <dbReference type="Pfam" id="PF20649"/>
    </source>
</evidence>
<dbReference type="AlphaFoldDB" id="A0A1Z5JHJ3"/>
<evidence type="ECO:0000256" key="2">
    <source>
        <dbReference type="SAM" id="MobiDB-lite"/>
    </source>
</evidence>
<gene>
    <name evidence="4" type="ORF">FisN_36Lh028</name>
</gene>
<dbReference type="Pfam" id="PF20649">
    <property type="entry name" value="COG5_C"/>
    <property type="match status" value="1"/>
</dbReference>
<organism evidence="4 5">
    <name type="scientific">Fistulifera solaris</name>
    <name type="common">Oleaginous diatom</name>
    <dbReference type="NCBI Taxonomy" id="1519565"/>
    <lineage>
        <taxon>Eukaryota</taxon>
        <taxon>Sar</taxon>
        <taxon>Stramenopiles</taxon>
        <taxon>Ochrophyta</taxon>
        <taxon>Bacillariophyta</taxon>
        <taxon>Bacillariophyceae</taxon>
        <taxon>Bacillariophycidae</taxon>
        <taxon>Naviculales</taxon>
        <taxon>Naviculaceae</taxon>
        <taxon>Fistulifera</taxon>
    </lineage>
</organism>
<feature type="domain" description="Conserved oligomeric Golgi complex subunit 5 helical" evidence="3">
    <location>
        <begin position="232"/>
        <end position="436"/>
    </location>
</feature>
<proteinExistence type="predicted"/>
<dbReference type="GO" id="GO:0017119">
    <property type="term" value="C:Golgi transport complex"/>
    <property type="evidence" value="ECO:0007669"/>
    <property type="project" value="InterPro"/>
</dbReference>